<comment type="caution">
    <text evidence="2">The sequence shown here is derived from an EMBL/GenBank/DDBJ whole genome shotgun (WGS) entry which is preliminary data.</text>
</comment>
<dbReference type="Gene3D" id="3.50.4.10">
    <property type="entry name" value="Hepatocyte Growth Factor"/>
    <property type="match status" value="1"/>
</dbReference>
<dbReference type="SUPFAM" id="SSF57414">
    <property type="entry name" value="Hairpin loop containing domain-like"/>
    <property type="match status" value="2"/>
</dbReference>
<dbReference type="PROSITE" id="PS50948">
    <property type="entry name" value="PAN"/>
    <property type="match status" value="1"/>
</dbReference>
<gene>
    <name evidence="2" type="ORF">THAOC_33593</name>
</gene>
<dbReference type="OrthoDB" id="5985073at2759"/>
<protein>
    <recommendedName>
        <fullName evidence="1">Apple domain-containing protein</fullName>
    </recommendedName>
</protein>
<dbReference type="SMART" id="SM00473">
    <property type="entry name" value="PAN_AP"/>
    <property type="match status" value="4"/>
</dbReference>
<dbReference type="Pfam" id="PF00024">
    <property type="entry name" value="PAN_1"/>
    <property type="match status" value="1"/>
</dbReference>
<evidence type="ECO:0000313" key="3">
    <source>
        <dbReference type="Proteomes" id="UP000266841"/>
    </source>
</evidence>
<dbReference type="EMBL" id="AGNL01046739">
    <property type="protein sequence ID" value="EJK47670.1"/>
    <property type="molecule type" value="Genomic_DNA"/>
</dbReference>
<dbReference type="Proteomes" id="UP000266841">
    <property type="component" value="Unassembled WGS sequence"/>
</dbReference>
<feature type="non-terminal residue" evidence="2">
    <location>
        <position position="1"/>
    </location>
</feature>
<name>K0R4V6_THAOC</name>
<evidence type="ECO:0000259" key="1">
    <source>
        <dbReference type="PROSITE" id="PS50948"/>
    </source>
</evidence>
<evidence type="ECO:0000313" key="2">
    <source>
        <dbReference type="EMBL" id="EJK47670.1"/>
    </source>
</evidence>
<dbReference type="InterPro" id="IPR003609">
    <property type="entry name" value="Pan_app"/>
</dbReference>
<reference evidence="2 3" key="1">
    <citation type="journal article" date="2012" name="Genome Biol.">
        <title>Genome and low-iron response of an oceanic diatom adapted to chronic iron limitation.</title>
        <authorList>
            <person name="Lommer M."/>
            <person name="Specht M."/>
            <person name="Roy A.S."/>
            <person name="Kraemer L."/>
            <person name="Andreson R."/>
            <person name="Gutowska M.A."/>
            <person name="Wolf J."/>
            <person name="Bergner S.V."/>
            <person name="Schilhabel M.B."/>
            <person name="Klostermeier U.C."/>
            <person name="Beiko R.G."/>
            <person name="Rosenstiel P."/>
            <person name="Hippler M."/>
            <person name="Laroche J."/>
        </authorList>
    </citation>
    <scope>NUCLEOTIDE SEQUENCE [LARGE SCALE GENOMIC DNA]</scope>
    <source>
        <strain evidence="2 3">CCMP1005</strain>
    </source>
</reference>
<organism evidence="2 3">
    <name type="scientific">Thalassiosira oceanica</name>
    <name type="common">Marine diatom</name>
    <dbReference type="NCBI Taxonomy" id="159749"/>
    <lineage>
        <taxon>Eukaryota</taxon>
        <taxon>Sar</taxon>
        <taxon>Stramenopiles</taxon>
        <taxon>Ochrophyta</taxon>
        <taxon>Bacillariophyta</taxon>
        <taxon>Coscinodiscophyceae</taxon>
        <taxon>Thalassiosirophycidae</taxon>
        <taxon>Thalassiosirales</taxon>
        <taxon>Thalassiosiraceae</taxon>
        <taxon>Thalassiosira</taxon>
    </lineage>
</organism>
<keyword evidence="3" id="KW-1185">Reference proteome</keyword>
<accession>K0R4V6</accession>
<dbReference type="AlphaFoldDB" id="K0R4V6"/>
<feature type="domain" description="Apple" evidence="1">
    <location>
        <begin position="110"/>
        <end position="169"/>
    </location>
</feature>
<sequence length="387" mass="42708">GGDIVRLGETKTAGGISVARDVTLFTKGFQPVGDSLFTVPGVFDLDECKALCEAHVECGGLTFGLKSCTLFARSGFVNVDASIPEETPHYVDFKAFVDVEQQFTEVDGFCVDDENDTPVTIWARRTIQSAHDCARQCNSIFECKVFTYDKDQSRDCVLYGGSVKLKDSCSEVSISVYIMYTAGSFTERKDACLKKEAQDVNRQVLEHKTIVECAAFCDAWLNCRSFRSDLDSGKCILYEQERFGTDLCEGNEPTGDLFIYYSEFFFVRLTEKFCVARNSIIGDTLSGVPLEACKTICDKNVLCLALEHNEKGDCALYSSSDFSIPCIDTNKRVLYIETYALINALATNTIRGKTGATLSVCTYLRAWEAAAKMKPSALGSSAILTRN</sequence>
<proteinExistence type="predicted"/>